<comment type="caution">
    <text evidence="1">The sequence shown here is derived from an EMBL/GenBank/DDBJ whole genome shotgun (WGS) entry which is preliminary data.</text>
</comment>
<reference evidence="1" key="1">
    <citation type="journal article" date="2014" name="Front. Microbiol.">
        <title>High frequency of phylogenetically diverse reductive dehalogenase-homologous genes in deep subseafloor sedimentary metagenomes.</title>
        <authorList>
            <person name="Kawai M."/>
            <person name="Futagami T."/>
            <person name="Toyoda A."/>
            <person name="Takaki Y."/>
            <person name="Nishi S."/>
            <person name="Hori S."/>
            <person name="Arai W."/>
            <person name="Tsubouchi T."/>
            <person name="Morono Y."/>
            <person name="Uchiyama I."/>
            <person name="Ito T."/>
            <person name="Fujiyama A."/>
            <person name="Inagaki F."/>
            <person name="Takami H."/>
        </authorList>
    </citation>
    <scope>NUCLEOTIDE SEQUENCE</scope>
    <source>
        <strain evidence="1">Expedition CK06-06</strain>
    </source>
</reference>
<evidence type="ECO:0000313" key="1">
    <source>
        <dbReference type="EMBL" id="GAI83724.1"/>
    </source>
</evidence>
<dbReference type="SUPFAM" id="SSF55781">
    <property type="entry name" value="GAF domain-like"/>
    <property type="match status" value="1"/>
</dbReference>
<dbReference type="AlphaFoldDB" id="X1TUK0"/>
<dbReference type="InterPro" id="IPR029016">
    <property type="entry name" value="GAF-like_dom_sf"/>
</dbReference>
<name>X1TUK0_9ZZZZ</name>
<sequence length="152" mass="16863">MIEEIPKKTVELTDSRGAILILKEGDSEKYTIHSTAGDVAVFPGDPITINKKPFGLIHNKETLSKEDYVYCPLSFGNEPLGVLAILKKEEISRELTQTLSANLSLSLHDAILYDRLKASYLEAVLSLVTVAETADPEIKEHSQRVRDLSLKI</sequence>
<gene>
    <name evidence="1" type="ORF">S12H4_19412</name>
</gene>
<dbReference type="EMBL" id="BARW01009707">
    <property type="protein sequence ID" value="GAI83724.1"/>
    <property type="molecule type" value="Genomic_DNA"/>
</dbReference>
<protein>
    <recommendedName>
        <fullName evidence="2">GAF domain-containing protein</fullName>
    </recommendedName>
</protein>
<dbReference type="Gene3D" id="3.30.450.40">
    <property type="match status" value="1"/>
</dbReference>
<organism evidence="1">
    <name type="scientific">marine sediment metagenome</name>
    <dbReference type="NCBI Taxonomy" id="412755"/>
    <lineage>
        <taxon>unclassified sequences</taxon>
        <taxon>metagenomes</taxon>
        <taxon>ecological metagenomes</taxon>
    </lineage>
</organism>
<proteinExistence type="predicted"/>
<accession>X1TUK0</accession>
<evidence type="ECO:0008006" key="2">
    <source>
        <dbReference type="Google" id="ProtNLM"/>
    </source>
</evidence>
<feature type="non-terminal residue" evidence="1">
    <location>
        <position position="152"/>
    </location>
</feature>